<comment type="similarity">
    <text evidence="1">Belongs to the glycosyltransferase 2 family.</text>
</comment>
<dbReference type="OrthoDB" id="9771846at2"/>
<dbReference type="STRING" id="686796.SAMN04488104_100414"/>
<keyword evidence="3" id="KW-0808">Transferase</keyword>
<feature type="domain" description="Glycosyltransferase 2-like" evidence="4">
    <location>
        <begin position="9"/>
        <end position="130"/>
    </location>
</feature>
<protein>
    <recommendedName>
        <fullName evidence="4">Glycosyltransferase 2-like domain-containing protein</fullName>
    </recommendedName>
</protein>
<reference evidence="6" key="1">
    <citation type="submission" date="2016-10" db="EMBL/GenBank/DDBJ databases">
        <authorList>
            <person name="Varghese N."/>
            <person name="Submissions S."/>
        </authorList>
    </citation>
    <scope>NUCLEOTIDE SEQUENCE [LARGE SCALE GENOMIC DNA]</scope>
    <source>
        <strain evidence="6">DSM 23095</strain>
    </source>
</reference>
<dbReference type="Gene3D" id="3.90.550.10">
    <property type="entry name" value="Spore Coat Polysaccharide Biosynthesis Protein SpsA, Chain A"/>
    <property type="match status" value="1"/>
</dbReference>
<evidence type="ECO:0000256" key="3">
    <source>
        <dbReference type="ARBA" id="ARBA00022679"/>
    </source>
</evidence>
<keyword evidence="2" id="KW-0328">Glycosyltransferase</keyword>
<evidence type="ECO:0000259" key="4">
    <source>
        <dbReference type="Pfam" id="PF00535"/>
    </source>
</evidence>
<dbReference type="Proteomes" id="UP000199060">
    <property type="component" value="Unassembled WGS sequence"/>
</dbReference>
<accession>A0A1G6NPH2</accession>
<dbReference type="GO" id="GO:0016757">
    <property type="term" value="F:glycosyltransferase activity"/>
    <property type="evidence" value="ECO:0007669"/>
    <property type="project" value="UniProtKB-KW"/>
</dbReference>
<evidence type="ECO:0000256" key="1">
    <source>
        <dbReference type="ARBA" id="ARBA00006739"/>
    </source>
</evidence>
<evidence type="ECO:0000256" key="2">
    <source>
        <dbReference type="ARBA" id="ARBA00022676"/>
    </source>
</evidence>
<evidence type="ECO:0000313" key="6">
    <source>
        <dbReference type="Proteomes" id="UP000199060"/>
    </source>
</evidence>
<name>A0A1G6NPH2_9BACT</name>
<dbReference type="EMBL" id="FNAC01000004">
    <property type="protein sequence ID" value="SDC69860.1"/>
    <property type="molecule type" value="Genomic_DNA"/>
</dbReference>
<dbReference type="InterPro" id="IPR001173">
    <property type="entry name" value="Glyco_trans_2-like"/>
</dbReference>
<dbReference type="SUPFAM" id="SSF53448">
    <property type="entry name" value="Nucleotide-diphospho-sugar transferases"/>
    <property type="match status" value="1"/>
</dbReference>
<dbReference type="PANTHER" id="PTHR43179:SF12">
    <property type="entry name" value="GALACTOFURANOSYLTRANSFERASE GLFT2"/>
    <property type="match status" value="1"/>
</dbReference>
<dbReference type="CDD" id="cd04186">
    <property type="entry name" value="GT_2_like_c"/>
    <property type="match status" value="1"/>
</dbReference>
<organism evidence="5 6">
    <name type="scientific">Algoriphagus faecimaris</name>
    <dbReference type="NCBI Taxonomy" id="686796"/>
    <lineage>
        <taxon>Bacteria</taxon>
        <taxon>Pseudomonadati</taxon>
        <taxon>Bacteroidota</taxon>
        <taxon>Cytophagia</taxon>
        <taxon>Cytophagales</taxon>
        <taxon>Cyclobacteriaceae</taxon>
        <taxon>Algoriphagus</taxon>
    </lineage>
</organism>
<dbReference type="AlphaFoldDB" id="A0A1G6NPH2"/>
<keyword evidence="6" id="KW-1185">Reference proteome</keyword>
<dbReference type="InterPro" id="IPR029044">
    <property type="entry name" value="Nucleotide-diphossugar_trans"/>
</dbReference>
<dbReference type="RefSeq" id="WP_087937959.1">
    <property type="nucleotide sequence ID" value="NZ_FNAC01000004.1"/>
</dbReference>
<dbReference type="Pfam" id="PF00535">
    <property type="entry name" value="Glycos_transf_2"/>
    <property type="match status" value="1"/>
</dbReference>
<gene>
    <name evidence="5" type="ORF">SAMN04488104_100414</name>
</gene>
<sequence length="327" mass="37670">MLATSPLVSIITVNFNQTEFTLELLASLSQISYSNIEVIVVDNASKENPESQILKKFPNTLFIHSKENLGFAGGNNLGIAQAKGKYLLFLNNDTEVEKGFLEPLVEFFEKNPKAGAASPKIKFYQSPDKNVIQWGGSAGIDELTVRGKVRGAQENDRGQYDDLLQCELVHGAAMMIPFDVVLKAGLMPDIYFLYYEEHDWIERIKRLGYYIYYIGTSTVYHKESMSVGKNSPLKTYYLNRGRLIFTRRNRSGWKKYFSILFFTLVSFPKNILSYLLKKEDKHLHAFWEACMWNIKSDMDIYKTPELKQSKNGFYEIINDTFQSIRLF</sequence>
<proteinExistence type="inferred from homology"/>
<evidence type="ECO:0000313" key="5">
    <source>
        <dbReference type="EMBL" id="SDC69860.1"/>
    </source>
</evidence>
<dbReference type="PANTHER" id="PTHR43179">
    <property type="entry name" value="RHAMNOSYLTRANSFERASE WBBL"/>
    <property type="match status" value="1"/>
</dbReference>